<evidence type="ECO:0000313" key="2">
    <source>
        <dbReference type="EMBL" id="BCR87913.1"/>
    </source>
</evidence>
<proteinExistence type="predicted"/>
<dbReference type="GeneID" id="66982272"/>
<evidence type="ECO:0000313" key="3">
    <source>
        <dbReference type="Proteomes" id="UP000637239"/>
    </source>
</evidence>
<dbReference type="AlphaFoldDB" id="A0A7R7VNG3"/>
<feature type="compositionally biased region" description="Basic and acidic residues" evidence="1">
    <location>
        <begin position="59"/>
        <end position="69"/>
    </location>
</feature>
<feature type="compositionally biased region" description="Polar residues" evidence="1">
    <location>
        <begin position="12"/>
        <end position="22"/>
    </location>
</feature>
<feature type="region of interest" description="Disordered" evidence="1">
    <location>
        <begin position="1"/>
        <end position="84"/>
    </location>
</feature>
<organism evidence="2 3">
    <name type="scientific">Aspergillus chevalieri</name>
    <name type="common">Eurotium chevalieri</name>
    <dbReference type="NCBI Taxonomy" id="182096"/>
    <lineage>
        <taxon>Eukaryota</taxon>
        <taxon>Fungi</taxon>
        <taxon>Dikarya</taxon>
        <taxon>Ascomycota</taxon>
        <taxon>Pezizomycotina</taxon>
        <taxon>Eurotiomycetes</taxon>
        <taxon>Eurotiomycetidae</taxon>
        <taxon>Eurotiales</taxon>
        <taxon>Aspergillaceae</taxon>
        <taxon>Aspergillus</taxon>
        <taxon>Aspergillus subgen. Aspergillus</taxon>
    </lineage>
</organism>
<keyword evidence="3" id="KW-1185">Reference proteome</keyword>
<feature type="compositionally biased region" description="Polar residues" evidence="1">
    <location>
        <begin position="139"/>
        <end position="148"/>
    </location>
</feature>
<dbReference type="Proteomes" id="UP000637239">
    <property type="component" value="Chromosome 4"/>
</dbReference>
<dbReference type="RefSeq" id="XP_043136435.1">
    <property type="nucleotide sequence ID" value="XM_043278680.1"/>
</dbReference>
<protein>
    <submittedName>
        <fullName evidence="2">Uncharacterized protein</fullName>
    </submittedName>
</protein>
<accession>A0A7R7VNG3</accession>
<feature type="compositionally biased region" description="Acidic residues" evidence="1">
    <location>
        <begin position="101"/>
        <end position="110"/>
    </location>
</feature>
<feature type="region of interest" description="Disordered" evidence="1">
    <location>
        <begin position="98"/>
        <end position="281"/>
    </location>
</feature>
<dbReference type="KEGG" id="ache:ACHE_40477A"/>
<evidence type="ECO:0000256" key="1">
    <source>
        <dbReference type="SAM" id="MobiDB-lite"/>
    </source>
</evidence>
<dbReference type="EMBL" id="AP024419">
    <property type="protein sequence ID" value="BCR87913.1"/>
    <property type="molecule type" value="Genomic_DNA"/>
</dbReference>
<sequence length="439" mass="48047">MTPSTPFRHPASRSNAGPQFASTPRFVFSQPQSSSTQHRGDEKELVDDISNDSPSTVRYADRDAARGDVIEDAENERDIGDSRRDILHEELDSTSIASVELDSEFEDLFEPPERTKKRRRISPAPEPDNTPSRDYGGIQNDTILTSSPGAGPDSRLWNEEPPVTPFPRCPRPTQQPQFQDGPMPTGTPKPTTPATAKPAFRHYPRFLLSQKPPPSTQTSPASAPVFASQPPSSTPRRKPAFVLPRSPSPSATQDTAPLPTPFSPSSRTLRRRGRARNDVPGYVPGGMAAEVRGWVLEMGTKREQLDGPVARSDMQAGVDVRKYFVTVRVVRMVKGVLRSSGAVASVEAELITKDTEGGEGGSRRILLMGSPRSRSRGSDLQEGSVIGIYRGLMWEIELDGGGVNDLVRGNLGVADLDDRRPSSSDDCERWLVVMAWDLL</sequence>
<gene>
    <name evidence="2" type="ORF">ACHE_40477A</name>
</gene>
<name>A0A7R7VNG3_ASPCH</name>
<reference evidence="2" key="2">
    <citation type="submission" date="2021-02" db="EMBL/GenBank/DDBJ databases">
        <title>Aspergillus chevalieri M1 genome sequence.</title>
        <authorList>
            <person name="Kadooka C."/>
            <person name="Mori K."/>
            <person name="Futagami T."/>
        </authorList>
    </citation>
    <scope>NUCLEOTIDE SEQUENCE</scope>
    <source>
        <strain evidence="2">M1</strain>
    </source>
</reference>
<reference evidence="2" key="1">
    <citation type="submission" date="2021-01" db="EMBL/GenBank/DDBJ databases">
        <authorList>
            <consortium name="Aspergillus chevalieri M1 genome sequencing consortium"/>
            <person name="Kazuki M."/>
            <person name="Futagami T."/>
        </authorList>
    </citation>
    <scope>NUCLEOTIDE SEQUENCE</scope>
    <source>
        <strain evidence="2">M1</strain>
    </source>
</reference>